<dbReference type="Proteomes" id="UP000006322">
    <property type="component" value="Unassembled WGS sequence"/>
</dbReference>
<keyword evidence="10" id="KW-0732">Signal</keyword>
<dbReference type="InterPro" id="IPR012910">
    <property type="entry name" value="Plug_dom"/>
</dbReference>
<dbReference type="SUPFAM" id="SSF56935">
    <property type="entry name" value="Porins"/>
    <property type="match status" value="1"/>
</dbReference>
<dbReference type="InterPro" id="IPR036942">
    <property type="entry name" value="Beta-barrel_TonB_sf"/>
</dbReference>
<keyword evidence="4 8" id="KW-0812">Transmembrane</keyword>
<evidence type="ECO:0000256" key="9">
    <source>
        <dbReference type="RuleBase" id="RU003357"/>
    </source>
</evidence>
<dbReference type="Gene3D" id="2.40.170.20">
    <property type="entry name" value="TonB-dependent receptor, beta-barrel domain"/>
    <property type="match status" value="1"/>
</dbReference>
<dbReference type="RefSeq" id="WP_007104457.1">
    <property type="nucleotide sequence ID" value="NZ_BAER01000044.1"/>
</dbReference>
<evidence type="ECO:0000256" key="6">
    <source>
        <dbReference type="ARBA" id="ARBA00023136"/>
    </source>
</evidence>
<evidence type="ECO:0000259" key="11">
    <source>
        <dbReference type="Pfam" id="PF00593"/>
    </source>
</evidence>
<sequence>MQHASLTLLSLVVSANLHAQNQISTDNNDLERMIITGSRIVESIDEVPASIVIITQQQIQDQLKVTSELQSLLSTLVPGLAPSTGTSSNSGQTLRGRAPLIMIDGVPQSTPLRNGSLGVRSLDASTIERIEVIKGATSVYGNGAAGGIINYITKKAASDKPLSGHVTVSSRFSGVKLDDTLGARVDGGINGQLDKFSYVLNASYEENGVQRDAEGDIIGLTYGLSDTNTQNYFSKLGYQFDDEKALQVTYNYYKAKQDTDLINVVGNVNSGVKTYAVESQNGASILGEPQGPENHNVMLKYSDDEIFSHTQLVIDAYAQRIENMFFFSTNLANPEQGFDGGQSIIESEKKGLRATFNSQFTWQDIDTTVIYGIDALNDVTSQPLVDGRVWVPEMDMENIAGFVQAKWILHDNIILKAGVRHENIDLKVDDFSTLRLCRTADQCSVAFDVVGDTLNYQATTYNAAIRYNMSDAFSPFISYSQGADISDTGRLLRSATVTDIALIRTEASIIDNYEIGFTSKFDRIRFEFSAYRSTSELGTTNSFDSETGIYLPVRAPQEIYGYEALATYQVQSNLDISATYSWVEGKNTELDVYLGGKDIGAPKGTFNVNWQPADGARLALNYLYVGDRKRFDQIDGAYVGDQGPVDSYHLVNVNGSYDLGNQWQVFMGIENLLNNDYYPTRSQVYTYDGYNHKGLGMTVNIGASYQF</sequence>
<dbReference type="Gene3D" id="2.170.130.10">
    <property type="entry name" value="TonB-dependent receptor, plug domain"/>
    <property type="match status" value="1"/>
</dbReference>
<keyword evidence="3 8" id="KW-1134">Transmembrane beta strand</keyword>
<proteinExistence type="inferred from homology"/>
<dbReference type="GO" id="GO:0015344">
    <property type="term" value="F:siderophore uptake transmembrane transporter activity"/>
    <property type="evidence" value="ECO:0007669"/>
    <property type="project" value="TreeGrafter"/>
</dbReference>
<keyword evidence="14" id="KW-1185">Reference proteome</keyword>
<protein>
    <recommendedName>
        <fullName evidence="15">Iron complex outermembrane recepter protein</fullName>
    </recommendedName>
</protein>
<keyword evidence="6 8" id="KW-0472">Membrane</keyword>
<evidence type="ECO:0000256" key="7">
    <source>
        <dbReference type="ARBA" id="ARBA00023237"/>
    </source>
</evidence>
<comment type="similarity">
    <text evidence="8 9">Belongs to the TonB-dependent receptor family.</text>
</comment>
<dbReference type="CDD" id="cd01347">
    <property type="entry name" value="ligand_gated_channel"/>
    <property type="match status" value="1"/>
</dbReference>
<dbReference type="InterPro" id="IPR039426">
    <property type="entry name" value="TonB-dep_rcpt-like"/>
</dbReference>
<dbReference type="InterPro" id="IPR000531">
    <property type="entry name" value="Beta-barrel_TonB"/>
</dbReference>
<dbReference type="OrthoDB" id="8670144at2"/>
<feature type="domain" description="TonB-dependent receptor plug" evidence="12">
    <location>
        <begin position="45"/>
        <end position="148"/>
    </location>
</feature>
<evidence type="ECO:0000256" key="3">
    <source>
        <dbReference type="ARBA" id="ARBA00022452"/>
    </source>
</evidence>
<comment type="subcellular location">
    <subcellularLocation>
        <location evidence="1 8">Cell outer membrane</location>
        <topology evidence="1 8">Multi-pass membrane protein</topology>
    </subcellularLocation>
</comment>
<keyword evidence="7 8" id="KW-0998">Cell outer membrane</keyword>
<dbReference type="GO" id="GO:0009279">
    <property type="term" value="C:cell outer membrane"/>
    <property type="evidence" value="ECO:0007669"/>
    <property type="project" value="UniProtKB-SubCell"/>
</dbReference>
<evidence type="ECO:0000256" key="8">
    <source>
        <dbReference type="PROSITE-ProRule" id="PRU01360"/>
    </source>
</evidence>
<evidence type="ECO:0008006" key="15">
    <source>
        <dbReference type="Google" id="ProtNLM"/>
    </source>
</evidence>
<evidence type="ECO:0000256" key="2">
    <source>
        <dbReference type="ARBA" id="ARBA00022448"/>
    </source>
</evidence>
<organism evidence="13 14">
    <name type="scientific">Paraglaciecola polaris LMG 21857</name>
    <dbReference type="NCBI Taxonomy" id="1129793"/>
    <lineage>
        <taxon>Bacteria</taxon>
        <taxon>Pseudomonadati</taxon>
        <taxon>Pseudomonadota</taxon>
        <taxon>Gammaproteobacteria</taxon>
        <taxon>Alteromonadales</taxon>
        <taxon>Alteromonadaceae</taxon>
        <taxon>Paraglaciecola</taxon>
    </lineage>
</organism>
<accession>K7ABB5</accession>
<evidence type="ECO:0000256" key="5">
    <source>
        <dbReference type="ARBA" id="ARBA00023077"/>
    </source>
</evidence>
<evidence type="ECO:0000313" key="14">
    <source>
        <dbReference type="Proteomes" id="UP000006322"/>
    </source>
</evidence>
<evidence type="ECO:0000259" key="12">
    <source>
        <dbReference type="Pfam" id="PF07715"/>
    </source>
</evidence>
<evidence type="ECO:0000256" key="1">
    <source>
        <dbReference type="ARBA" id="ARBA00004571"/>
    </source>
</evidence>
<evidence type="ECO:0000256" key="10">
    <source>
        <dbReference type="SAM" id="SignalP"/>
    </source>
</evidence>
<dbReference type="PANTHER" id="PTHR30069">
    <property type="entry name" value="TONB-DEPENDENT OUTER MEMBRANE RECEPTOR"/>
    <property type="match status" value="1"/>
</dbReference>
<gene>
    <name evidence="13" type="ORF">GPLA_1760</name>
</gene>
<reference evidence="14" key="1">
    <citation type="journal article" date="2014" name="Environ. Microbiol.">
        <title>Comparative genomics of the marine bacterial genus Glaciecola reveals the high degree of genomic diversity and genomic characteristic for cold adaptation.</title>
        <authorList>
            <person name="Qin Q.L."/>
            <person name="Xie B.B."/>
            <person name="Yu Y."/>
            <person name="Shu Y.L."/>
            <person name="Rong J.C."/>
            <person name="Zhang Y.J."/>
            <person name="Zhao D.L."/>
            <person name="Chen X.L."/>
            <person name="Zhang X.Y."/>
            <person name="Chen B."/>
            <person name="Zhou B.C."/>
            <person name="Zhang Y.Z."/>
        </authorList>
    </citation>
    <scope>NUCLEOTIDE SEQUENCE [LARGE SCALE GENOMIC DNA]</scope>
    <source>
        <strain evidence="14">LMG 21857</strain>
    </source>
</reference>
<dbReference type="PROSITE" id="PS52016">
    <property type="entry name" value="TONB_DEPENDENT_REC_3"/>
    <property type="match status" value="1"/>
</dbReference>
<evidence type="ECO:0000256" key="4">
    <source>
        <dbReference type="ARBA" id="ARBA00022692"/>
    </source>
</evidence>
<feature type="signal peptide" evidence="10">
    <location>
        <begin position="1"/>
        <end position="19"/>
    </location>
</feature>
<keyword evidence="5 9" id="KW-0798">TonB box</keyword>
<dbReference type="InterPro" id="IPR037066">
    <property type="entry name" value="Plug_dom_sf"/>
</dbReference>
<evidence type="ECO:0000313" key="13">
    <source>
        <dbReference type="EMBL" id="GAC32670.1"/>
    </source>
</evidence>
<dbReference type="AlphaFoldDB" id="K7ABB5"/>
<name>K7ABB5_9ALTE</name>
<dbReference type="PANTHER" id="PTHR30069:SF42">
    <property type="entry name" value="FERRIC AEROBACTIN RECEPTOR"/>
    <property type="match status" value="1"/>
</dbReference>
<dbReference type="Pfam" id="PF00593">
    <property type="entry name" value="TonB_dep_Rec_b-barrel"/>
    <property type="match status" value="1"/>
</dbReference>
<dbReference type="EMBL" id="BAER01000044">
    <property type="protein sequence ID" value="GAC32670.1"/>
    <property type="molecule type" value="Genomic_DNA"/>
</dbReference>
<keyword evidence="2 8" id="KW-0813">Transport</keyword>
<dbReference type="Pfam" id="PF07715">
    <property type="entry name" value="Plug"/>
    <property type="match status" value="1"/>
</dbReference>
<dbReference type="GO" id="GO:0044718">
    <property type="term" value="P:siderophore transmembrane transport"/>
    <property type="evidence" value="ECO:0007669"/>
    <property type="project" value="TreeGrafter"/>
</dbReference>
<comment type="caution">
    <text evidence="13">The sequence shown here is derived from an EMBL/GenBank/DDBJ whole genome shotgun (WGS) entry which is preliminary data.</text>
</comment>
<feature type="chain" id="PRO_5003901480" description="Iron complex outermembrane recepter protein" evidence="10">
    <location>
        <begin position="20"/>
        <end position="707"/>
    </location>
</feature>
<feature type="domain" description="TonB-dependent receptor-like beta-barrel" evidence="11">
    <location>
        <begin position="204"/>
        <end position="672"/>
    </location>
</feature>
<dbReference type="STRING" id="1129793.GPLA_1760"/>